<accession>A0ABU1N3W3</accession>
<protein>
    <submittedName>
        <fullName evidence="2">Uncharacterized protein</fullName>
    </submittedName>
</protein>
<feature type="transmembrane region" description="Helical" evidence="1">
    <location>
        <begin position="144"/>
        <end position="166"/>
    </location>
</feature>
<keyword evidence="1" id="KW-1133">Transmembrane helix</keyword>
<gene>
    <name evidence="2" type="ORF">J2800_003863</name>
</gene>
<dbReference type="EMBL" id="JAVDRL010000011">
    <property type="protein sequence ID" value="MDR6533102.1"/>
    <property type="molecule type" value="Genomic_DNA"/>
</dbReference>
<evidence type="ECO:0000256" key="1">
    <source>
        <dbReference type="SAM" id="Phobius"/>
    </source>
</evidence>
<keyword evidence="1" id="KW-0812">Transmembrane</keyword>
<dbReference type="RefSeq" id="WP_156402261.1">
    <property type="nucleotide sequence ID" value="NZ_BMLD01000009.1"/>
</dbReference>
<evidence type="ECO:0000313" key="2">
    <source>
        <dbReference type="EMBL" id="MDR6533102.1"/>
    </source>
</evidence>
<comment type="caution">
    <text evidence="2">The sequence shown here is derived from an EMBL/GenBank/DDBJ whole genome shotgun (WGS) entry which is preliminary data.</text>
</comment>
<proteinExistence type="predicted"/>
<dbReference type="Proteomes" id="UP001262754">
    <property type="component" value="Unassembled WGS sequence"/>
</dbReference>
<keyword evidence="1" id="KW-0472">Membrane</keyword>
<organism evidence="2 3">
    <name type="scientific">Caulobacter rhizosphaerae</name>
    <dbReference type="NCBI Taxonomy" id="2010972"/>
    <lineage>
        <taxon>Bacteria</taxon>
        <taxon>Pseudomonadati</taxon>
        <taxon>Pseudomonadota</taxon>
        <taxon>Alphaproteobacteria</taxon>
        <taxon>Caulobacterales</taxon>
        <taxon>Caulobacteraceae</taxon>
        <taxon>Caulobacter</taxon>
    </lineage>
</organism>
<reference evidence="2 3" key="1">
    <citation type="submission" date="2023-07" db="EMBL/GenBank/DDBJ databases">
        <title>Sorghum-associated microbial communities from plants grown in Nebraska, USA.</title>
        <authorList>
            <person name="Schachtman D."/>
        </authorList>
    </citation>
    <scope>NUCLEOTIDE SEQUENCE [LARGE SCALE GENOMIC DNA]</scope>
    <source>
        <strain evidence="2 3">DS2154</strain>
    </source>
</reference>
<evidence type="ECO:0000313" key="3">
    <source>
        <dbReference type="Proteomes" id="UP001262754"/>
    </source>
</evidence>
<name>A0ABU1N3W3_9CAUL</name>
<feature type="transmembrane region" description="Helical" evidence="1">
    <location>
        <begin position="118"/>
        <end position="138"/>
    </location>
</feature>
<keyword evidence="3" id="KW-1185">Reference proteome</keyword>
<sequence length="185" mass="19902">MLRHSARLSPFQPETVWTLEGAELVERRGPREQRFPLAALTTFRLARPRSGGRRRVLTLGFGRRKAILAAQSYVAPGRFDDRLASFSLLARAVAAVAADLSPRARFELAGAMAPREGLTWVMGLLGFGTAAMLLLAFSPHMAGMALAIAARLAFLLILLAAALPWLGRGQGLDPHALPEDLLPGG</sequence>